<name>A0A6C0DBW8_9ZZZZ</name>
<protein>
    <submittedName>
        <fullName evidence="2">Uncharacterized protein</fullName>
    </submittedName>
</protein>
<accession>A0A6C0DBW8</accession>
<reference evidence="2" key="1">
    <citation type="journal article" date="2020" name="Nature">
        <title>Giant virus diversity and host interactions through global metagenomics.</title>
        <authorList>
            <person name="Schulz F."/>
            <person name="Roux S."/>
            <person name="Paez-Espino D."/>
            <person name="Jungbluth S."/>
            <person name="Walsh D.A."/>
            <person name="Denef V.J."/>
            <person name="McMahon K.D."/>
            <person name="Konstantinidis K.T."/>
            <person name="Eloe-Fadrosh E.A."/>
            <person name="Kyrpides N.C."/>
            <person name="Woyke T."/>
        </authorList>
    </citation>
    <scope>NUCLEOTIDE SEQUENCE</scope>
    <source>
        <strain evidence="2">GVMAG-M-3300023174-131</strain>
    </source>
</reference>
<keyword evidence="1" id="KW-0472">Membrane</keyword>
<keyword evidence="1" id="KW-0812">Transmembrane</keyword>
<evidence type="ECO:0000313" key="2">
    <source>
        <dbReference type="EMBL" id="QHT13105.1"/>
    </source>
</evidence>
<keyword evidence="1" id="KW-1133">Transmembrane helix</keyword>
<dbReference type="PANTHER" id="PTHR37490">
    <property type="entry name" value="EXPRESSED PROTEIN"/>
    <property type="match status" value="1"/>
</dbReference>
<proteinExistence type="predicted"/>
<sequence>MNNKNLVIIIFVSIIIFYLLTSTNEKFTELSNPVDIQIVIARYNETVDWINEEPFNKYPVICYNKGINNNYNIKRKHEIVKLPNKGRCDHTYLYHIINNYDNLHDITLFLPGSTDLHYKLHKAKALLQALEYHNKTVFIGNYYNNVKEDLYNFTIDNYKCQYSQNNLLHAEDGIDKSKIRPFGKWFESKFGNRKINIVSYWGIIGISREHIHQHPISYYRDLLNELDYSNPEVGHYIERSWSAIFYPINEGIFINQDDI</sequence>
<dbReference type="PANTHER" id="PTHR37490:SF1">
    <property type="entry name" value="GLYCOSYLTRANSFERASE 2-LIKE DOMAIN-CONTAINING PROTEIN"/>
    <property type="match status" value="1"/>
</dbReference>
<dbReference type="EMBL" id="MN739563">
    <property type="protein sequence ID" value="QHT13105.1"/>
    <property type="molecule type" value="Genomic_DNA"/>
</dbReference>
<dbReference type="Pfam" id="PF11913">
    <property type="entry name" value="DUF3431"/>
    <property type="match status" value="1"/>
</dbReference>
<dbReference type="InterPro" id="IPR021838">
    <property type="entry name" value="DUF3431"/>
</dbReference>
<evidence type="ECO:0000256" key="1">
    <source>
        <dbReference type="SAM" id="Phobius"/>
    </source>
</evidence>
<dbReference type="AlphaFoldDB" id="A0A6C0DBW8"/>
<feature type="transmembrane region" description="Helical" evidence="1">
    <location>
        <begin position="6"/>
        <end position="23"/>
    </location>
</feature>
<organism evidence="2">
    <name type="scientific">viral metagenome</name>
    <dbReference type="NCBI Taxonomy" id="1070528"/>
    <lineage>
        <taxon>unclassified sequences</taxon>
        <taxon>metagenomes</taxon>
        <taxon>organismal metagenomes</taxon>
    </lineage>
</organism>